<dbReference type="Proteomes" id="UP000664534">
    <property type="component" value="Unassembled WGS sequence"/>
</dbReference>
<accession>A0A8H3F1M2</accession>
<comment type="caution">
    <text evidence="1">The sequence shown here is derived from an EMBL/GenBank/DDBJ whole genome shotgun (WGS) entry which is preliminary data.</text>
</comment>
<evidence type="ECO:0000313" key="2">
    <source>
        <dbReference type="Proteomes" id="UP000664534"/>
    </source>
</evidence>
<protein>
    <recommendedName>
        <fullName evidence="3">Serine aminopeptidase S33 domain-containing protein</fullName>
    </recommendedName>
</protein>
<evidence type="ECO:0000313" key="1">
    <source>
        <dbReference type="EMBL" id="CAF9914327.1"/>
    </source>
</evidence>
<dbReference type="Gene3D" id="3.40.50.1820">
    <property type="entry name" value="alpha/beta hydrolase"/>
    <property type="match status" value="2"/>
</dbReference>
<organism evidence="1 2">
    <name type="scientific">Imshaugia aleurites</name>
    <dbReference type="NCBI Taxonomy" id="172621"/>
    <lineage>
        <taxon>Eukaryota</taxon>
        <taxon>Fungi</taxon>
        <taxon>Dikarya</taxon>
        <taxon>Ascomycota</taxon>
        <taxon>Pezizomycotina</taxon>
        <taxon>Lecanoromycetes</taxon>
        <taxon>OSLEUM clade</taxon>
        <taxon>Lecanoromycetidae</taxon>
        <taxon>Lecanorales</taxon>
        <taxon>Lecanorineae</taxon>
        <taxon>Parmeliaceae</taxon>
        <taxon>Imshaugia</taxon>
    </lineage>
</organism>
<keyword evidence="2" id="KW-1185">Reference proteome</keyword>
<dbReference type="AlphaFoldDB" id="A0A8H3F1M2"/>
<evidence type="ECO:0008006" key="3">
    <source>
        <dbReference type="Google" id="ProtNLM"/>
    </source>
</evidence>
<dbReference type="OrthoDB" id="190201at2759"/>
<dbReference type="SUPFAM" id="SSF53474">
    <property type="entry name" value="alpha/beta-Hydrolases"/>
    <property type="match status" value="1"/>
</dbReference>
<sequence>MAEDVEQLIPRLENVSDFIIAGHGMGAKIAQIVASGKHKGLIGLALINPVPASPWILSRPKMVKLYGSCESKTEALAFANGILSAYPGSLTVSDLDTIMPAIAIAGKSDSLISVQTVKDKVYDKIYGCLLVEVEDAGHLLPLERPKKLLEELQAFVDACVDVRKHGDLRSGSLLYQGFCMERELDQDKFMRTQGL</sequence>
<proteinExistence type="predicted"/>
<gene>
    <name evidence="1" type="ORF">IMSHALPRED_001881</name>
</gene>
<dbReference type="EMBL" id="CAJPDT010000013">
    <property type="protein sequence ID" value="CAF9914327.1"/>
    <property type="molecule type" value="Genomic_DNA"/>
</dbReference>
<name>A0A8H3F1M2_9LECA</name>
<reference evidence="1" key="1">
    <citation type="submission" date="2021-03" db="EMBL/GenBank/DDBJ databases">
        <authorList>
            <person name="Tagirdzhanova G."/>
        </authorList>
    </citation>
    <scope>NUCLEOTIDE SEQUENCE</scope>
</reference>
<dbReference type="InterPro" id="IPR029058">
    <property type="entry name" value="AB_hydrolase_fold"/>
</dbReference>